<evidence type="ECO:0000256" key="6">
    <source>
        <dbReference type="ARBA" id="ARBA00023002"/>
    </source>
</evidence>
<evidence type="ECO:0000313" key="14">
    <source>
        <dbReference type="Proteomes" id="UP000009022"/>
    </source>
</evidence>
<dbReference type="Gene3D" id="2.60.120.230">
    <property type="match status" value="1"/>
</dbReference>
<dbReference type="RefSeq" id="XP_002111436.1">
    <property type="nucleotide sequence ID" value="XM_002111400.1"/>
</dbReference>
<dbReference type="InterPro" id="IPR000323">
    <property type="entry name" value="Cu2_ascorb_mOase_N"/>
</dbReference>
<dbReference type="FunFam" id="2.60.120.230:FF:000001">
    <property type="entry name" value="Monooxygenase, DBH-like 1"/>
    <property type="match status" value="1"/>
</dbReference>
<evidence type="ECO:0000256" key="10">
    <source>
        <dbReference type="ARBA" id="ARBA00023157"/>
    </source>
</evidence>
<dbReference type="FunFam" id="2.60.40.1210:FF:000001">
    <property type="entry name" value="Monooxygenase, DBH-like 1, like"/>
    <property type="match status" value="1"/>
</dbReference>
<dbReference type="KEGG" id="tad:TRIADDRAFT_55464"/>
<dbReference type="GO" id="GO:0004500">
    <property type="term" value="F:dopamine beta-monooxygenase activity"/>
    <property type="evidence" value="ECO:0000318"/>
    <property type="project" value="GO_Central"/>
</dbReference>
<dbReference type="Gene3D" id="2.60.40.1210">
    <property type="entry name" value="Cellobiose dehydrogenase, cytochrome domain"/>
    <property type="match status" value="1"/>
</dbReference>
<keyword evidence="8" id="KW-0503">Monooxygenase</keyword>
<dbReference type="GO" id="GO:0005507">
    <property type="term" value="F:copper ion binding"/>
    <property type="evidence" value="ECO:0007669"/>
    <property type="project" value="InterPro"/>
</dbReference>
<reference evidence="13 14" key="1">
    <citation type="journal article" date="2008" name="Nature">
        <title>The Trichoplax genome and the nature of placozoans.</title>
        <authorList>
            <person name="Srivastava M."/>
            <person name="Begovic E."/>
            <person name="Chapman J."/>
            <person name="Putnam N.H."/>
            <person name="Hellsten U."/>
            <person name="Kawashima T."/>
            <person name="Kuo A."/>
            <person name="Mitros T."/>
            <person name="Salamov A."/>
            <person name="Carpenter M.L."/>
            <person name="Signorovitch A.Y."/>
            <person name="Moreno M.A."/>
            <person name="Kamm K."/>
            <person name="Grimwood J."/>
            <person name="Schmutz J."/>
            <person name="Shapiro H."/>
            <person name="Grigoriev I.V."/>
            <person name="Buss L.W."/>
            <person name="Schierwater B."/>
            <person name="Dellaporta S.L."/>
            <person name="Rokhsar D.S."/>
        </authorList>
    </citation>
    <scope>NUCLEOTIDE SEQUENCE [LARGE SCALE GENOMIC DNA]</scope>
    <source>
        <strain evidence="13 14">Grell-BS-1999</strain>
    </source>
</reference>
<dbReference type="GO" id="GO:0030667">
    <property type="term" value="C:secretory granule membrane"/>
    <property type="evidence" value="ECO:0000318"/>
    <property type="project" value="GO_Central"/>
</dbReference>
<evidence type="ECO:0000313" key="13">
    <source>
        <dbReference type="EMBL" id="EDV25403.1"/>
    </source>
</evidence>
<evidence type="ECO:0000256" key="3">
    <source>
        <dbReference type="ARBA" id="ARBA00010676"/>
    </source>
</evidence>
<dbReference type="InterPro" id="IPR045266">
    <property type="entry name" value="DOH_DOMON"/>
</dbReference>
<dbReference type="eggNOG" id="KOG3568">
    <property type="taxonomic scope" value="Eukaryota"/>
</dbReference>
<feature type="domain" description="DOMON" evidence="12">
    <location>
        <begin position="37"/>
        <end position="154"/>
    </location>
</feature>
<dbReference type="GO" id="GO:0006589">
    <property type="term" value="P:octopamine biosynthetic process"/>
    <property type="evidence" value="ECO:0000318"/>
    <property type="project" value="GO_Central"/>
</dbReference>
<dbReference type="GO" id="GO:0005615">
    <property type="term" value="C:extracellular space"/>
    <property type="evidence" value="ECO:0000318"/>
    <property type="project" value="GO_Central"/>
</dbReference>
<dbReference type="InterPro" id="IPR014784">
    <property type="entry name" value="Cu2_ascorb_mOase-like_C"/>
</dbReference>
<dbReference type="SUPFAM" id="SSF49742">
    <property type="entry name" value="PHM/PNGase F"/>
    <property type="match status" value="2"/>
</dbReference>
<dbReference type="FunFam" id="2.60.120.310:FF:000004">
    <property type="entry name" value="DBH-like monooxygenase protein 1"/>
    <property type="match status" value="1"/>
</dbReference>
<dbReference type="Pfam" id="PF03351">
    <property type="entry name" value="DOMON"/>
    <property type="match status" value="1"/>
</dbReference>
<accession>B3RUZ1</accession>
<evidence type="ECO:0000259" key="12">
    <source>
        <dbReference type="PROSITE" id="PS50836"/>
    </source>
</evidence>
<dbReference type="InterPro" id="IPR008977">
    <property type="entry name" value="PHM/PNGase_F_dom_sf"/>
</dbReference>
<evidence type="ECO:0000256" key="9">
    <source>
        <dbReference type="ARBA" id="ARBA00023136"/>
    </source>
</evidence>
<dbReference type="GO" id="GO:0042421">
    <property type="term" value="P:norepinephrine biosynthetic process"/>
    <property type="evidence" value="ECO:0000318"/>
    <property type="project" value="GO_Central"/>
</dbReference>
<dbReference type="FunCoup" id="B3RUZ1">
    <property type="interactions" value="41"/>
</dbReference>
<dbReference type="CTD" id="6753157"/>
<dbReference type="InterPro" id="IPR036939">
    <property type="entry name" value="Cu2_ascorb_mOase_N_sf"/>
</dbReference>
<dbReference type="Proteomes" id="UP000009022">
    <property type="component" value="Unassembled WGS sequence"/>
</dbReference>
<dbReference type="GeneID" id="6753157"/>
<dbReference type="Pfam" id="PF03712">
    <property type="entry name" value="Cu2_monoox_C"/>
    <property type="match status" value="1"/>
</dbReference>
<dbReference type="Pfam" id="PF01082">
    <property type="entry name" value="Cu2_monooxygen"/>
    <property type="match status" value="1"/>
</dbReference>
<comment type="subcellular location">
    <subcellularLocation>
        <location evidence="2">Membrane</location>
    </subcellularLocation>
</comment>
<name>B3RUZ1_TRIAD</name>
<dbReference type="InterPro" id="IPR005018">
    <property type="entry name" value="DOMON_domain"/>
</dbReference>
<keyword evidence="9" id="KW-0472">Membrane</keyword>
<dbReference type="HOGENOM" id="CLU_017939_1_0_1"/>
<evidence type="ECO:0000256" key="11">
    <source>
        <dbReference type="ARBA" id="ARBA00023180"/>
    </source>
</evidence>
<dbReference type="InterPro" id="IPR000945">
    <property type="entry name" value="DBH-like"/>
</dbReference>
<dbReference type="Gene3D" id="2.60.120.310">
    <property type="entry name" value="Copper type II, ascorbate-dependent monooxygenase, N-terminal domain"/>
    <property type="match status" value="1"/>
</dbReference>
<dbReference type="EMBL" id="DS985244">
    <property type="protein sequence ID" value="EDV25403.1"/>
    <property type="molecule type" value="Genomic_DNA"/>
</dbReference>
<keyword evidence="4" id="KW-0479">Metal-binding</keyword>
<evidence type="ECO:0000256" key="8">
    <source>
        <dbReference type="ARBA" id="ARBA00023033"/>
    </source>
</evidence>
<comment type="cofactor">
    <cofactor evidence="1">
        <name>Cu(2+)</name>
        <dbReference type="ChEBI" id="CHEBI:29036"/>
    </cofactor>
</comment>
<dbReference type="InterPro" id="IPR028460">
    <property type="entry name" value="Tbh/DBH"/>
</dbReference>
<keyword evidence="14" id="KW-1185">Reference proteome</keyword>
<dbReference type="PANTHER" id="PTHR10157:SF23">
    <property type="entry name" value="MOXD1 HOMOLOG 1"/>
    <property type="match status" value="1"/>
</dbReference>
<dbReference type="OMA" id="NDIGIME"/>
<evidence type="ECO:0000256" key="7">
    <source>
        <dbReference type="ARBA" id="ARBA00023008"/>
    </source>
</evidence>
<dbReference type="PANTHER" id="PTHR10157">
    <property type="entry name" value="DOPAMINE BETA HYDROXYLASE RELATED"/>
    <property type="match status" value="1"/>
</dbReference>
<evidence type="ECO:0000256" key="5">
    <source>
        <dbReference type="ARBA" id="ARBA00022729"/>
    </source>
</evidence>
<protein>
    <recommendedName>
        <fullName evidence="12">DOMON domain-containing protein</fullName>
    </recommendedName>
</protein>
<keyword evidence="7" id="KW-0186">Copper</keyword>
<gene>
    <name evidence="13" type="ORF">TRIADDRAFT_55464</name>
</gene>
<organism evidence="13 14">
    <name type="scientific">Trichoplax adhaerens</name>
    <name type="common">Trichoplax reptans</name>
    <dbReference type="NCBI Taxonomy" id="10228"/>
    <lineage>
        <taxon>Eukaryota</taxon>
        <taxon>Metazoa</taxon>
        <taxon>Placozoa</taxon>
        <taxon>Uniplacotomia</taxon>
        <taxon>Trichoplacea</taxon>
        <taxon>Trichoplacidae</taxon>
        <taxon>Trichoplax</taxon>
    </lineage>
</organism>
<dbReference type="InterPro" id="IPR024548">
    <property type="entry name" value="Cu2_monoox_C"/>
</dbReference>
<evidence type="ECO:0000256" key="1">
    <source>
        <dbReference type="ARBA" id="ARBA00001973"/>
    </source>
</evidence>
<evidence type="ECO:0000256" key="4">
    <source>
        <dbReference type="ARBA" id="ARBA00022723"/>
    </source>
</evidence>
<dbReference type="InParanoid" id="B3RUZ1"/>
<keyword evidence="10" id="KW-1015">Disulfide bond</keyword>
<dbReference type="PhylomeDB" id="B3RUZ1"/>
<proteinExistence type="inferred from homology"/>
<dbReference type="GO" id="GO:0042420">
    <property type="term" value="P:dopamine catabolic process"/>
    <property type="evidence" value="ECO:0000318"/>
    <property type="project" value="GO_Central"/>
</dbReference>
<keyword evidence="5" id="KW-0732">Signal</keyword>
<dbReference type="SUPFAM" id="SSF49344">
    <property type="entry name" value="CBD9-like"/>
    <property type="match status" value="1"/>
</dbReference>
<dbReference type="CDD" id="cd09631">
    <property type="entry name" value="DOMON_DOH"/>
    <property type="match status" value="1"/>
</dbReference>
<dbReference type="PRINTS" id="PR00767">
    <property type="entry name" value="DBMONOXGNASE"/>
</dbReference>
<dbReference type="AlphaFoldDB" id="B3RUZ1"/>
<keyword evidence="11" id="KW-0325">Glycoprotein</keyword>
<sequence>MRITYMYAVFDTVIGPYVYAATLKDSYAHIATLDDKGKYVMYWTMDDKLKVMHVAITVQTTGWIGFGISPYTGRMPGSDTVIGWVDNQGKTYLQDRYATGHVVPTLDTQQDYTLISGEEANGMTILKFKRKYNTSDSRDLPLEGGTTRLIWSYHSSDPSSPEVYTKHEYQGTRSLNLFNTLPEKDKPPMPNDTKTFDVLAKNVTIPAAATTYWCTALKLPEVNGTAHVIRLTPKIQKGNEGLVHHILIYDCTFEEHLHGTSEDCDSANMPEGLGDCRGATLLAAWAVGGEDTSLPAHVGLPLGGLYGTKYVLMETHYDNPNLLSGVVDASGMTFYYTHQKRQYDAGILEVGRSVGPFQMIPEGLKTWQTIGYCSEDCTRRNLPAAGINVLGGMLHTHLAGRTLTVKHYRDGKELANLAHNPHYDFNYQDLMFYKQEIKIMPGDQLTTICGYNTEGRKKVTVGGIGTKDEMCLGFFLYYPKQEMSVCLSYENYLHMVPYINALRAAGQTAPYNDYPSKPPYLWNILNNMTIGHGKLLHTFHDLMKNIQPYQYCAARDHKLMQESISNFK</sequence>
<dbReference type="OrthoDB" id="10003276at2759"/>
<dbReference type="PROSITE" id="PS50836">
    <property type="entry name" value="DOMON"/>
    <property type="match status" value="1"/>
</dbReference>
<keyword evidence="6" id="KW-0560">Oxidoreductase</keyword>
<comment type="similarity">
    <text evidence="3">Belongs to the copper type II ascorbate-dependent monooxygenase family.</text>
</comment>
<evidence type="ECO:0000256" key="2">
    <source>
        <dbReference type="ARBA" id="ARBA00004370"/>
    </source>
</evidence>
<dbReference type="SMART" id="SM00664">
    <property type="entry name" value="DoH"/>
    <property type="match status" value="1"/>
</dbReference>